<dbReference type="PROSITE" id="PS50985">
    <property type="entry name" value="GRAS"/>
    <property type="match status" value="1"/>
</dbReference>
<dbReference type="EMBL" id="CAUOFW020008514">
    <property type="protein sequence ID" value="CAK9183124.1"/>
    <property type="molecule type" value="Genomic_DNA"/>
</dbReference>
<dbReference type="Pfam" id="PF03514">
    <property type="entry name" value="GRAS"/>
    <property type="match status" value="1"/>
</dbReference>
<keyword evidence="5" id="KW-1185">Reference proteome</keyword>
<keyword evidence="2" id="KW-0804">Transcription</keyword>
<evidence type="ECO:0000256" key="1">
    <source>
        <dbReference type="ARBA" id="ARBA00023015"/>
    </source>
</evidence>
<evidence type="ECO:0000256" key="2">
    <source>
        <dbReference type="ARBA" id="ARBA00023163"/>
    </source>
</evidence>
<dbReference type="PANTHER" id="PTHR31636">
    <property type="entry name" value="OSJNBA0084A10.13 PROTEIN-RELATED"/>
    <property type="match status" value="1"/>
</dbReference>
<feature type="region of interest" description="SAW" evidence="3">
    <location>
        <begin position="475"/>
        <end position="548"/>
    </location>
</feature>
<proteinExistence type="inferred from homology"/>
<accession>A0ABC8UQR2</accession>
<comment type="caution">
    <text evidence="4">The sequence shown here is derived from an EMBL/GenBank/DDBJ whole genome shotgun (WGS) entry which is preliminary data.</text>
</comment>
<dbReference type="Proteomes" id="UP001642360">
    <property type="component" value="Unassembled WGS sequence"/>
</dbReference>
<comment type="similarity">
    <text evidence="3">Belongs to the GRAS family.</text>
</comment>
<evidence type="ECO:0000313" key="5">
    <source>
        <dbReference type="Proteomes" id="UP001642360"/>
    </source>
</evidence>
<comment type="caution">
    <text evidence="3">Lacks conserved residue(s) required for the propagation of feature annotation.</text>
</comment>
<keyword evidence="1" id="KW-0805">Transcription regulation</keyword>
<dbReference type="AlphaFoldDB" id="A0ABC8UQR2"/>
<sequence>MVPPEFLHPSWPYSSTINISSSLHEPHDHDYGFYMDAHINHSEFSYPFTTLEEEPSVVALSMPSCLATMFSDHNDYPGFPVLSDGLQVTLPPIDQSLDLEEFDPILNGETAAISVSLEKNENFLHSQHSPIDGQTNLACSYSMDSSDISMDLSSIPQSLTLPTEDTEIENQLSVVHLVLAYGEAMDNEQTELAEVITKRMSDKVSPVGEIVERLLYYLFQPLDKQSEYLKQESAKNFYTAFKAFYQIFPYGKFAHFAANLAILKAMPPNAEIVHIFDFDMAGGIQWSSMIESLGRQGRELRLISTKWGDEDSCNHPSPWRFEETKTRLYDHASSFGLKLKVDEMDLHDFISKIKQMNRECGRREWFAFNCMVGLPHMGRLKRRRDVMKFLMVAKEFFSQTALCNGNYPGIIILGDGDVWEKLKSFSSSFGSFLDGYLVHYQALLESIESNFPVHLGEARTAMECLFVAPFVSSLALLEKWEEIRECCDDLQSRVGFEGWKVTRESLMEAKEMVREGESLYGVRIEGENDNEMALEWRGIPLVKVSCWRN</sequence>
<evidence type="ECO:0000313" key="4">
    <source>
        <dbReference type="EMBL" id="CAK9183124.1"/>
    </source>
</evidence>
<name>A0ABC8UQR2_9AQUA</name>
<organism evidence="4 5">
    <name type="scientific">Ilex paraguariensis</name>
    <name type="common">yerba mate</name>
    <dbReference type="NCBI Taxonomy" id="185542"/>
    <lineage>
        <taxon>Eukaryota</taxon>
        <taxon>Viridiplantae</taxon>
        <taxon>Streptophyta</taxon>
        <taxon>Embryophyta</taxon>
        <taxon>Tracheophyta</taxon>
        <taxon>Spermatophyta</taxon>
        <taxon>Magnoliopsida</taxon>
        <taxon>eudicotyledons</taxon>
        <taxon>Gunneridae</taxon>
        <taxon>Pentapetalae</taxon>
        <taxon>asterids</taxon>
        <taxon>campanulids</taxon>
        <taxon>Aquifoliales</taxon>
        <taxon>Aquifoliaceae</taxon>
        <taxon>Ilex</taxon>
    </lineage>
</organism>
<gene>
    <name evidence="4" type="ORF">ILEXP_LOCUS53364</name>
</gene>
<dbReference type="InterPro" id="IPR005202">
    <property type="entry name" value="TF_GRAS"/>
</dbReference>
<reference evidence="4 5" key="1">
    <citation type="submission" date="2024-02" db="EMBL/GenBank/DDBJ databases">
        <authorList>
            <person name="Vignale AGUSTIN F."/>
            <person name="Sosa J E."/>
            <person name="Modenutti C."/>
        </authorList>
    </citation>
    <scope>NUCLEOTIDE SEQUENCE [LARGE SCALE GENOMIC DNA]</scope>
</reference>
<protein>
    <recommendedName>
        <fullName evidence="6">Nodulation signaling pathway 2-like protein</fullName>
    </recommendedName>
</protein>
<evidence type="ECO:0008006" key="6">
    <source>
        <dbReference type="Google" id="ProtNLM"/>
    </source>
</evidence>
<evidence type="ECO:0000256" key="3">
    <source>
        <dbReference type="PROSITE-ProRule" id="PRU01191"/>
    </source>
</evidence>